<dbReference type="SUPFAM" id="SSF56925">
    <property type="entry name" value="OMPA-like"/>
    <property type="match status" value="1"/>
</dbReference>
<dbReference type="GO" id="GO:0009279">
    <property type="term" value="C:cell outer membrane"/>
    <property type="evidence" value="ECO:0007669"/>
    <property type="project" value="UniProtKB-SubCell"/>
</dbReference>
<dbReference type="Proteomes" id="UP000248598">
    <property type="component" value="Chromosome 1"/>
</dbReference>
<dbReference type="RefSeq" id="WP_003788155.1">
    <property type="nucleotide sequence ID" value="NZ_CP045141.1"/>
</dbReference>
<reference evidence="5 6" key="1">
    <citation type="submission" date="2018-06" db="EMBL/GenBank/DDBJ databases">
        <authorList>
            <consortium name="Pathogen Informatics"/>
            <person name="Doyle S."/>
        </authorList>
    </citation>
    <scope>NUCLEOTIDE SEQUENCE [LARGE SCALE GENOMIC DNA]</scope>
    <source>
        <strain evidence="5 6">NCTC10529</strain>
    </source>
</reference>
<dbReference type="Gene3D" id="2.40.160.20">
    <property type="match status" value="1"/>
</dbReference>
<evidence type="ECO:0000313" key="5">
    <source>
        <dbReference type="EMBL" id="SQH24273.1"/>
    </source>
</evidence>
<feature type="signal peptide" evidence="3">
    <location>
        <begin position="1"/>
        <end position="19"/>
    </location>
</feature>
<evidence type="ECO:0000259" key="4">
    <source>
        <dbReference type="Pfam" id="PF13505"/>
    </source>
</evidence>
<protein>
    <submittedName>
        <fullName evidence="5">Opacity protein and related surface antigens</fullName>
    </submittedName>
</protein>
<organism evidence="5 6">
    <name type="scientific">Kingella kingae</name>
    <dbReference type="NCBI Taxonomy" id="504"/>
    <lineage>
        <taxon>Bacteria</taxon>
        <taxon>Pseudomonadati</taxon>
        <taxon>Pseudomonadota</taxon>
        <taxon>Betaproteobacteria</taxon>
        <taxon>Neisseriales</taxon>
        <taxon>Neisseriaceae</taxon>
        <taxon>Kingella</taxon>
    </lineage>
</organism>
<keyword evidence="2 3" id="KW-0732">Signal</keyword>
<evidence type="ECO:0000256" key="2">
    <source>
        <dbReference type="ARBA" id="ARBA00022729"/>
    </source>
</evidence>
<proteinExistence type="predicted"/>
<dbReference type="EMBL" id="LS483426">
    <property type="protein sequence ID" value="SQH24273.1"/>
    <property type="molecule type" value="Genomic_DNA"/>
</dbReference>
<dbReference type="AlphaFoldDB" id="A0AAX2J1R3"/>
<name>A0AAX2J1R3_KINKI</name>
<feature type="chain" id="PRO_5043365371" evidence="3">
    <location>
        <begin position="20"/>
        <end position="185"/>
    </location>
</feature>
<comment type="subcellular location">
    <subcellularLocation>
        <location evidence="1">Cell outer membrane</location>
    </subcellularLocation>
</comment>
<dbReference type="InterPro" id="IPR027385">
    <property type="entry name" value="Beta-barrel_OMP"/>
</dbReference>
<dbReference type="KEGG" id="kki:KKKWG1_0273"/>
<feature type="domain" description="Outer membrane protein beta-barrel" evidence="4">
    <location>
        <begin position="9"/>
        <end position="185"/>
    </location>
</feature>
<sequence>MKKLVLASVLAALSGVAMANGQNSNFVGAGVGIDTGVTNYTNVEGSKNSNATNLVGSYGFEFPDTPLVGQAELKYKLGSSKIDDAGTKSKHLWNANYVQGFRVTNDLMPYAKVGYATGKFTGTDEDGAFSVRARGITYGVGAKYAVAPNVEVGAEYVRSNLKVRDCDSDCKVKSNNVNVGVGYRF</sequence>
<gene>
    <name evidence="5" type="ORF">NCTC10529_00437</name>
</gene>
<dbReference type="Pfam" id="PF13505">
    <property type="entry name" value="OMP_b-brl"/>
    <property type="match status" value="1"/>
</dbReference>
<evidence type="ECO:0000256" key="1">
    <source>
        <dbReference type="ARBA" id="ARBA00004442"/>
    </source>
</evidence>
<dbReference type="InterPro" id="IPR011250">
    <property type="entry name" value="OMP/PagP_B-barrel"/>
</dbReference>
<evidence type="ECO:0000256" key="3">
    <source>
        <dbReference type="SAM" id="SignalP"/>
    </source>
</evidence>
<dbReference type="GeneID" id="93261752"/>
<accession>A0AAX2J1R3</accession>
<evidence type="ECO:0000313" key="6">
    <source>
        <dbReference type="Proteomes" id="UP000248598"/>
    </source>
</evidence>